<reference evidence="1" key="1">
    <citation type="journal article" date="2014" name="Int. J. Syst. Evol. Microbiol.">
        <title>Complete genome sequence of Corynebacterium casei LMG S-19264T (=DSM 44701T), isolated from a smear-ripened cheese.</title>
        <authorList>
            <consortium name="US DOE Joint Genome Institute (JGI-PGF)"/>
            <person name="Walter F."/>
            <person name="Albersmeier A."/>
            <person name="Kalinowski J."/>
            <person name="Ruckert C."/>
        </authorList>
    </citation>
    <scope>NUCLEOTIDE SEQUENCE</scope>
    <source>
        <strain evidence="1">CGMCC 1.15179</strain>
    </source>
</reference>
<accession>A0A8J2YBT9</accession>
<dbReference type="EMBL" id="BMHQ01000002">
    <property type="protein sequence ID" value="GGE07665.1"/>
    <property type="molecule type" value="Genomic_DNA"/>
</dbReference>
<name>A0A8J2YBT9_9BACL</name>
<dbReference type="AlphaFoldDB" id="A0A8J2YBT9"/>
<sequence>MNSRDRRRIWGRGVIFETPITSFVLLPHALCKSECTDAPGFVPKDYVDNKLDVNNRKVETNI</sequence>
<evidence type="ECO:0000313" key="2">
    <source>
        <dbReference type="Proteomes" id="UP000625210"/>
    </source>
</evidence>
<dbReference type="Proteomes" id="UP000625210">
    <property type="component" value="Unassembled WGS sequence"/>
</dbReference>
<gene>
    <name evidence="1" type="ORF">GCM10011571_06130</name>
</gene>
<reference evidence="1" key="2">
    <citation type="submission" date="2020-09" db="EMBL/GenBank/DDBJ databases">
        <authorList>
            <person name="Sun Q."/>
            <person name="Zhou Y."/>
        </authorList>
    </citation>
    <scope>NUCLEOTIDE SEQUENCE</scope>
    <source>
        <strain evidence="1">CGMCC 1.15179</strain>
    </source>
</reference>
<protein>
    <submittedName>
        <fullName evidence="1">Uncharacterized protein</fullName>
    </submittedName>
</protein>
<evidence type="ECO:0000313" key="1">
    <source>
        <dbReference type="EMBL" id="GGE07665.1"/>
    </source>
</evidence>
<keyword evidence="2" id="KW-1185">Reference proteome</keyword>
<organism evidence="1 2">
    <name type="scientific">Marinithermofilum abyssi</name>
    <dbReference type="NCBI Taxonomy" id="1571185"/>
    <lineage>
        <taxon>Bacteria</taxon>
        <taxon>Bacillati</taxon>
        <taxon>Bacillota</taxon>
        <taxon>Bacilli</taxon>
        <taxon>Bacillales</taxon>
        <taxon>Thermoactinomycetaceae</taxon>
        <taxon>Marinithermofilum</taxon>
    </lineage>
</organism>
<proteinExistence type="predicted"/>
<comment type="caution">
    <text evidence="1">The sequence shown here is derived from an EMBL/GenBank/DDBJ whole genome shotgun (WGS) entry which is preliminary data.</text>
</comment>